<evidence type="ECO:0000313" key="10">
    <source>
        <dbReference type="Proteomes" id="UP000267606"/>
    </source>
</evidence>
<evidence type="ECO:0000256" key="5">
    <source>
        <dbReference type="ARBA" id="ARBA00023145"/>
    </source>
</evidence>
<dbReference type="Pfam" id="PF08246">
    <property type="entry name" value="Inhibitor_I29"/>
    <property type="match status" value="1"/>
</dbReference>
<protein>
    <submittedName>
        <fullName evidence="11">Cathepsin K</fullName>
    </submittedName>
</protein>
<dbReference type="SUPFAM" id="SSF54001">
    <property type="entry name" value="Cysteine proteinases"/>
    <property type="match status" value="1"/>
</dbReference>
<keyword evidence="3" id="KW-0378">Hydrolase</keyword>
<dbReference type="InterPro" id="IPR013128">
    <property type="entry name" value="Peptidase_C1A"/>
</dbReference>
<dbReference type="InterPro" id="IPR013201">
    <property type="entry name" value="Prot_inhib_I29"/>
</dbReference>
<dbReference type="Gene3D" id="3.90.70.10">
    <property type="entry name" value="Cysteine proteinases"/>
    <property type="match status" value="1"/>
</dbReference>
<dbReference type="GO" id="GO:0006508">
    <property type="term" value="P:proteolysis"/>
    <property type="evidence" value="ECO:0007669"/>
    <property type="project" value="UniProtKB-KW"/>
</dbReference>
<evidence type="ECO:0000259" key="7">
    <source>
        <dbReference type="SMART" id="SM00645"/>
    </source>
</evidence>
<organism evidence="11">
    <name type="scientific">Onchocerca flexuosa</name>
    <dbReference type="NCBI Taxonomy" id="387005"/>
    <lineage>
        <taxon>Eukaryota</taxon>
        <taxon>Metazoa</taxon>
        <taxon>Ecdysozoa</taxon>
        <taxon>Nematoda</taxon>
        <taxon>Chromadorea</taxon>
        <taxon>Rhabditida</taxon>
        <taxon>Spirurina</taxon>
        <taxon>Spiruromorpha</taxon>
        <taxon>Filarioidea</taxon>
        <taxon>Onchocercidae</taxon>
        <taxon>Onchocerca</taxon>
    </lineage>
</organism>
<evidence type="ECO:0000313" key="11">
    <source>
        <dbReference type="WBParaSite" id="OFLC_0001525301-mRNA-1"/>
    </source>
</evidence>
<comment type="similarity">
    <text evidence="1">Belongs to the peptidase C1 family.</text>
</comment>
<evidence type="ECO:0000259" key="8">
    <source>
        <dbReference type="SMART" id="SM00848"/>
    </source>
</evidence>
<dbReference type="STRING" id="387005.A0A183I680"/>
<evidence type="ECO:0000256" key="6">
    <source>
        <dbReference type="ARBA" id="ARBA00023157"/>
    </source>
</evidence>
<proteinExistence type="inferred from homology"/>
<dbReference type="AlphaFoldDB" id="A0A183I680"/>
<keyword evidence="4" id="KW-0788">Thiol protease</keyword>
<accession>A0A183I680</accession>
<dbReference type="GO" id="GO:0008234">
    <property type="term" value="F:cysteine-type peptidase activity"/>
    <property type="evidence" value="ECO:0007669"/>
    <property type="project" value="UniProtKB-KW"/>
</dbReference>
<evidence type="ECO:0000256" key="4">
    <source>
        <dbReference type="ARBA" id="ARBA00022807"/>
    </source>
</evidence>
<keyword evidence="6" id="KW-1015">Disulfide bond</keyword>
<dbReference type="Proteomes" id="UP000267606">
    <property type="component" value="Unassembled WGS sequence"/>
</dbReference>
<evidence type="ECO:0000256" key="1">
    <source>
        <dbReference type="ARBA" id="ARBA00008455"/>
    </source>
</evidence>
<dbReference type="Gene3D" id="1.10.287.2250">
    <property type="match status" value="1"/>
</dbReference>
<dbReference type="InterPro" id="IPR000169">
    <property type="entry name" value="Pept_cys_AS"/>
</dbReference>
<feature type="domain" description="Peptidase C1A papain C-terminal" evidence="7">
    <location>
        <begin position="145"/>
        <end position="228"/>
    </location>
</feature>
<dbReference type="Pfam" id="PF00112">
    <property type="entry name" value="Peptidase_C1"/>
    <property type="match status" value="1"/>
</dbReference>
<dbReference type="WBParaSite" id="OFLC_0001525301-mRNA-1">
    <property type="protein sequence ID" value="OFLC_0001525301-mRNA-1"/>
    <property type="gene ID" value="OFLC_0001525301"/>
</dbReference>
<sequence length="228" mass="26359">MLEHLARKTFFSEVQQLREVLGMFEKDYKQGNMTRLESDFKTALKEYGDGLVFLTILFCIVRKHYNGEENILRMAIFESNELITEETNRKYEKGLISYTNALNHLADLTDDEFNMMNGLNLSNETYLQGREDFVDFYQYDRNEPLPDAIDWRERGFVTSIKAQGECGSCYAFTAAAALEGYYKKTKGKLIDLSPQNIIDCSRKYGNKGCKGGKVHMVIFSYVCFCKFT</sequence>
<evidence type="ECO:0000313" key="9">
    <source>
        <dbReference type="EMBL" id="VDP20977.1"/>
    </source>
</evidence>
<dbReference type="SMART" id="SM00645">
    <property type="entry name" value="Pept_C1"/>
    <property type="match status" value="1"/>
</dbReference>
<reference evidence="11" key="1">
    <citation type="submission" date="2016-06" db="UniProtKB">
        <authorList>
            <consortium name="WormBaseParasite"/>
        </authorList>
    </citation>
    <scope>IDENTIFICATION</scope>
</reference>
<dbReference type="PANTHER" id="PTHR12411">
    <property type="entry name" value="CYSTEINE PROTEASE FAMILY C1-RELATED"/>
    <property type="match status" value="1"/>
</dbReference>
<evidence type="ECO:0000256" key="2">
    <source>
        <dbReference type="ARBA" id="ARBA00022670"/>
    </source>
</evidence>
<reference evidence="9 10" key="2">
    <citation type="submission" date="2018-11" db="EMBL/GenBank/DDBJ databases">
        <authorList>
            <consortium name="Pathogen Informatics"/>
        </authorList>
    </citation>
    <scope>NUCLEOTIDE SEQUENCE [LARGE SCALE GENOMIC DNA]</scope>
</reference>
<dbReference type="InterPro" id="IPR000668">
    <property type="entry name" value="Peptidase_C1A_C"/>
</dbReference>
<dbReference type="PROSITE" id="PS00139">
    <property type="entry name" value="THIOL_PROTEASE_CYS"/>
    <property type="match status" value="1"/>
</dbReference>
<keyword evidence="5" id="KW-0865">Zymogen</keyword>
<evidence type="ECO:0000256" key="3">
    <source>
        <dbReference type="ARBA" id="ARBA00022801"/>
    </source>
</evidence>
<name>A0A183I680_9BILA</name>
<dbReference type="InterPro" id="IPR038765">
    <property type="entry name" value="Papain-like_cys_pep_sf"/>
</dbReference>
<dbReference type="SMART" id="SM00848">
    <property type="entry name" value="Inhibitor_I29"/>
    <property type="match status" value="1"/>
</dbReference>
<dbReference type="EMBL" id="UZAJ01041819">
    <property type="protein sequence ID" value="VDP20977.1"/>
    <property type="molecule type" value="Genomic_DNA"/>
</dbReference>
<keyword evidence="10" id="KW-1185">Reference proteome</keyword>
<keyword evidence="2" id="KW-0645">Protease</keyword>
<gene>
    <name evidence="9" type="ORF">OFLC_LOCUS15242</name>
</gene>
<feature type="domain" description="Cathepsin propeptide inhibitor" evidence="8">
    <location>
        <begin position="62"/>
        <end position="113"/>
    </location>
</feature>